<dbReference type="InterPro" id="IPR006437">
    <property type="entry name" value="Phage_terminase_lsu"/>
</dbReference>
<name>A0A8S5UBC8_9CAUD</name>
<evidence type="ECO:0000313" key="1">
    <source>
        <dbReference type="EMBL" id="DAF91654.1"/>
    </source>
</evidence>
<sequence length="411" mass="47142">MQNVWNGKERVMIVLSEKQRKILAFPFTGYNALICDGAIRSGKTSLMTIAFVDDAMRRYDGQRFAICGKSVDSAVKNIIIPYMQVDWVTSQYQVTWKRTDKVMVVNDGEHENVFEVFGGKDEGSFMLIQGRTLAGVLLDEVALQPRSFVEQALARCSIAGSRLWFNCNPGPPSHWFYQEWIKKAGEKNALHLHFLLDDNPALAPEIVQRYKSMYAGVFYRRYILGEWCVADGLVYPMFDKEKHIATEQHSGGVYYISIDYGTLNPTAMGLWQLRNGKAVMLKEYYYDGRKQKHQKTDEEYADDLEAFAEGYQIERVIVDPSAASFKETLRRRGKFAVMDANNAVLDGIRLTGSLLLAGRILFDASCENTFDEFGSYCWDEKKETDAVVKESDHAMDMIRYFVYTIMRREVR</sequence>
<protein>
    <submittedName>
        <fullName evidence="1">Large terminase</fullName>
    </submittedName>
</protein>
<organism evidence="1">
    <name type="scientific">Siphoviridae sp. ct8Cp41</name>
    <dbReference type="NCBI Taxonomy" id="2825358"/>
    <lineage>
        <taxon>Viruses</taxon>
        <taxon>Duplodnaviria</taxon>
        <taxon>Heunggongvirae</taxon>
        <taxon>Uroviricota</taxon>
        <taxon>Caudoviricetes</taxon>
    </lineage>
</organism>
<proteinExistence type="predicted"/>
<dbReference type="Gene3D" id="3.40.50.300">
    <property type="entry name" value="P-loop containing nucleotide triphosphate hydrolases"/>
    <property type="match status" value="1"/>
</dbReference>
<dbReference type="Gene3D" id="3.30.420.280">
    <property type="match status" value="1"/>
</dbReference>
<accession>A0A8S5UBC8</accession>
<dbReference type="InterPro" id="IPR027417">
    <property type="entry name" value="P-loop_NTPase"/>
</dbReference>
<dbReference type="Pfam" id="PF03237">
    <property type="entry name" value="Terminase_6N"/>
    <property type="match status" value="1"/>
</dbReference>
<dbReference type="NCBIfam" id="TIGR01547">
    <property type="entry name" value="phage_term_2"/>
    <property type="match status" value="1"/>
</dbReference>
<reference evidence="1" key="1">
    <citation type="journal article" date="2021" name="Proc. Natl. Acad. Sci. U.S.A.">
        <title>A Catalog of Tens of Thousands of Viruses from Human Metagenomes Reveals Hidden Associations with Chronic Diseases.</title>
        <authorList>
            <person name="Tisza M.J."/>
            <person name="Buck C.B."/>
        </authorList>
    </citation>
    <scope>NUCLEOTIDE SEQUENCE</scope>
    <source>
        <strain evidence="1">Ct8Cp41</strain>
    </source>
</reference>
<dbReference type="EMBL" id="BK016059">
    <property type="protein sequence ID" value="DAF91654.1"/>
    <property type="molecule type" value="Genomic_DNA"/>
</dbReference>